<organism evidence="6 7">
    <name type="scientific">Trichoplax adhaerens</name>
    <name type="common">Trichoplax reptans</name>
    <dbReference type="NCBI Taxonomy" id="10228"/>
    <lineage>
        <taxon>Eukaryota</taxon>
        <taxon>Metazoa</taxon>
        <taxon>Placozoa</taxon>
        <taxon>Uniplacotomia</taxon>
        <taxon>Trichoplacea</taxon>
        <taxon>Trichoplacidae</taxon>
        <taxon>Trichoplax</taxon>
    </lineage>
</organism>
<accession>B3S1V0</accession>
<dbReference type="AlphaFoldDB" id="B3S1V0"/>
<reference evidence="6 7" key="1">
    <citation type="journal article" date="2008" name="Nature">
        <title>The Trichoplax genome and the nature of placozoans.</title>
        <authorList>
            <person name="Srivastava M."/>
            <person name="Begovic E."/>
            <person name="Chapman J."/>
            <person name="Putnam N.H."/>
            <person name="Hellsten U."/>
            <person name="Kawashima T."/>
            <person name="Kuo A."/>
            <person name="Mitros T."/>
            <person name="Salamov A."/>
            <person name="Carpenter M.L."/>
            <person name="Signorovitch A.Y."/>
            <person name="Moreno M.A."/>
            <person name="Kamm K."/>
            <person name="Grimwood J."/>
            <person name="Schmutz J."/>
            <person name="Shapiro H."/>
            <person name="Grigoriev I.V."/>
            <person name="Buss L.W."/>
            <person name="Schierwater B."/>
            <person name="Dellaporta S.L."/>
            <person name="Rokhsar D.S."/>
        </authorList>
    </citation>
    <scope>NUCLEOTIDE SEQUENCE [LARGE SCALE GENOMIC DNA]</scope>
    <source>
        <strain evidence="6 7">Grell-BS-1999</strain>
    </source>
</reference>
<feature type="transmembrane region" description="Helical" evidence="5">
    <location>
        <begin position="203"/>
        <end position="225"/>
    </location>
</feature>
<keyword evidence="7" id="KW-1185">Reference proteome</keyword>
<sequence>MAFLTVYGRYNPNLLIYGSLVLGLTGGLPTFIFSLFAIVGEGCPQKYQGLQWATLTVCMYIALVFTVFSYAILTDLVNTYLVLYPYCWTSANAYIFESIRLLGIAAGGILGWLFLRKYLRDSILANIGLTCVIAPLGMIALGIVGGALGGIAVPCMLNMISKTIKRNEYAMVFCWIAILYIFGKVISEYMAQRFMILHANTRSAMIAFAAANLILLPPKVFLIFLTCCDKRKEKRQKKEMETFSVVKDTLSPIDDGILSNDHNSVVSETTV</sequence>
<dbReference type="CTD" id="6755380"/>
<feature type="transmembrane region" description="Helical" evidence="5">
    <location>
        <begin position="93"/>
        <end position="115"/>
    </location>
</feature>
<dbReference type="GO" id="GO:0016020">
    <property type="term" value="C:membrane"/>
    <property type="evidence" value="ECO:0007669"/>
    <property type="project" value="UniProtKB-SubCell"/>
</dbReference>
<dbReference type="PANTHER" id="PTHR23507:SF1">
    <property type="entry name" value="FI18259P1-RELATED"/>
    <property type="match status" value="1"/>
</dbReference>
<keyword evidence="4 5" id="KW-0472">Membrane</keyword>
<proteinExistence type="predicted"/>
<dbReference type="PANTHER" id="PTHR23507">
    <property type="entry name" value="ZGC:174356"/>
    <property type="match status" value="1"/>
</dbReference>
<feature type="transmembrane region" description="Helical" evidence="5">
    <location>
        <begin position="127"/>
        <end position="149"/>
    </location>
</feature>
<feature type="transmembrane region" description="Helical" evidence="5">
    <location>
        <begin position="169"/>
        <end position="191"/>
    </location>
</feature>
<keyword evidence="3 5" id="KW-1133">Transmembrane helix</keyword>
<name>B3S1V0_TRIAD</name>
<gene>
    <name evidence="6" type="ORF">TRIADDRAFT_58346</name>
</gene>
<evidence type="ECO:0000256" key="4">
    <source>
        <dbReference type="ARBA" id="ARBA00023136"/>
    </source>
</evidence>
<dbReference type="KEGG" id="tad:TRIADDRAFT_58346"/>
<dbReference type="EMBL" id="DS985247">
    <property type="protein sequence ID" value="EDV23568.1"/>
    <property type="molecule type" value="Genomic_DNA"/>
</dbReference>
<keyword evidence="2 5" id="KW-0812">Transmembrane</keyword>
<dbReference type="Proteomes" id="UP000009022">
    <property type="component" value="Unassembled WGS sequence"/>
</dbReference>
<feature type="transmembrane region" description="Helical" evidence="5">
    <location>
        <begin position="14"/>
        <end position="40"/>
    </location>
</feature>
<protein>
    <submittedName>
        <fullName evidence="6">Uncharacterized protein</fullName>
    </submittedName>
</protein>
<evidence type="ECO:0000256" key="1">
    <source>
        <dbReference type="ARBA" id="ARBA00004141"/>
    </source>
</evidence>
<evidence type="ECO:0000313" key="7">
    <source>
        <dbReference type="Proteomes" id="UP000009022"/>
    </source>
</evidence>
<evidence type="ECO:0000256" key="3">
    <source>
        <dbReference type="ARBA" id="ARBA00022989"/>
    </source>
</evidence>
<dbReference type="GeneID" id="6755380"/>
<dbReference type="RefSeq" id="XP_002114478.1">
    <property type="nucleotide sequence ID" value="XM_002114442.1"/>
</dbReference>
<evidence type="ECO:0000313" key="6">
    <source>
        <dbReference type="EMBL" id="EDV23568.1"/>
    </source>
</evidence>
<evidence type="ECO:0000256" key="5">
    <source>
        <dbReference type="SAM" id="Phobius"/>
    </source>
</evidence>
<comment type="subcellular location">
    <subcellularLocation>
        <location evidence="1">Membrane</location>
        <topology evidence="1">Multi-pass membrane protein</topology>
    </subcellularLocation>
</comment>
<dbReference type="HOGENOM" id="CLU_1027904_0_0_1"/>
<feature type="transmembrane region" description="Helical" evidence="5">
    <location>
        <begin position="52"/>
        <end position="73"/>
    </location>
</feature>
<evidence type="ECO:0000256" key="2">
    <source>
        <dbReference type="ARBA" id="ARBA00022692"/>
    </source>
</evidence>
<dbReference type="InParanoid" id="B3S1V0"/>